<keyword evidence="1" id="KW-0446">Lipid-binding</keyword>
<dbReference type="InterPro" id="IPR003797">
    <property type="entry name" value="DegV"/>
</dbReference>
<dbReference type="STRING" id="29349.CLOTH_14480"/>
<keyword evidence="3" id="KW-1185">Reference proteome</keyword>
<dbReference type="PANTHER" id="PTHR33434">
    <property type="entry name" value="DEGV DOMAIN-CONTAINING PROTEIN DR_1986-RELATED"/>
    <property type="match status" value="1"/>
</dbReference>
<accession>A0A1V4I692</accession>
<reference evidence="2 3" key="1">
    <citation type="submission" date="2017-03" db="EMBL/GenBank/DDBJ databases">
        <title>Genome sequence of Clostridium thermoalcaliphilum DSM 7309.</title>
        <authorList>
            <person name="Poehlein A."/>
            <person name="Daniel R."/>
        </authorList>
    </citation>
    <scope>NUCLEOTIDE SEQUENCE [LARGE SCALE GENOMIC DNA]</scope>
    <source>
        <strain evidence="2 3">DSM 7309</strain>
    </source>
</reference>
<organism evidence="2 3">
    <name type="scientific">Alkalithermobacter paradoxus</name>
    <dbReference type="NCBI Taxonomy" id="29349"/>
    <lineage>
        <taxon>Bacteria</taxon>
        <taxon>Bacillati</taxon>
        <taxon>Bacillota</taxon>
        <taxon>Clostridia</taxon>
        <taxon>Peptostreptococcales</taxon>
        <taxon>Tepidibacteraceae</taxon>
        <taxon>Alkalithermobacter</taxon>
    </lineage>
</organism>
<evidence type="ECO:0000256" key="1">
    <source>
        <dbReference type="ARBA" id="ARBA00023121"/>
    </source>
</evidence>
<dbReference type="PROSITE" id="PS51482">
    <property type="entry name" value="DEGV"/>
    <property type="match status" value="1"/>
</dbReference>
<dbReference type="InterPro" id="IPR043168">
    <property type="entry name" value="DegV_C"/>
</dbReference>
<sequence length="274" mass="30324">MAIKIITDSTAYIPKEYAKEHDIDVVQLTVSFNNEVMEEGYPGEFEDFFKKLKESTEFPKTSQPSTGAFVNAFEKAIKEGKEIITIVVSEKASGTYNNAILAAGMVDKDKISVIDSQTSGPNLRILVERAKELSNLGKCRKDIVDIINKEKKNMSVQMTFETLEYLKKGGRLSPSKVVIGSILNIKPIIGVENGYILPIGKARGKKKAIEFMINNIPDNVKKISVCHILSFEEAFRIKEVLKEKFSNAVINIDEVGPVLGAQFGPKGIGICCSW</sequence>
<dbReference type="SUPFAM" id="SSF82549">
    <property type="entry name" value="DAK1/DegV-like"/>
    <property type="match status" value="1"/>
</dbReference>
<dbReference type="PANTHER" id="PTHR33434:SF2">
    <property type="entry name" value="FATTY ACID-BINDING PROTEIN TM_1468"/>
    <property type="match status" value="1"/>
</dbReference>
<dbReference type="Gene3D" id="3.30.1180.10">
    <property type="match status" value="1"/>
</dbReference>
<evidence type="ECO:0000313" key="3">
    <source>
        <dbReference type="Proteomes" id="UP000190140"/>
    </source>
</evidence>
<protein>
    <submittedName>
        <fullName evidence="2">DegV domain-containing protein</fullName>
    </submittedName>
</protein>
<dbReference type="InterPro" id="IPR050270">
    <property type="entry name" value="DegV_domain_contain"/>
</dbReference>
<dbReference type="Gene3D" id="3.40.50.10170">
    <property type="match status" value="1"/>
</dbReference>
<dbReference type="AlphaFoldDB" id="A0A1V4I692"/>
<dbReference type="NCBIfam" id="TIGR00762">
    <property type="entry name" value="DegV"/>
    <property type="match status" value="1"/>
</dbReference>
<evidence type="ECO:0000313" key="2">
    <source>
        <dbReference type="EMBL" id="OPJ55390.1"/>
    </source>
</evidence>
<dbReference type="GO" id="GO:0008289">
    <property type="term" value="F:lipid binding"/>
    <property type="evidence" value="ECO:0007669"/>
    <property type="project" value="UniProtKB-KW"/>
</dbReference>
<gene>
    <name evidence="2" type="ORF">CLOTH_14480</name>
</gene>
<dbReference type="RefSeq" id="WP_079412574.1">
    <property type="nucleotide sequence ID" value="NZ_MZGW01000005.1"/>
</dbReference>
<dbReference type="Pfam" id="PF02645">
    <property type="entry name" value="DegV"/>
    <property type="match status" value="1"/>
</dbReference>
<proteinExistence type="predicted"/>
<comment type="caution">
    <text evidence="2">The sequence shown here is derived from an EMBL/GenBank/DDBJ whole genome shotgun (WGS) entry which is preliminary data.</text>
</comment>
<dbReference type="Proteomes" id="UP000190140">
    <property type="component" value="Unassembled WGS sequence"/>
</dbReference>
<dbReference type="OrthoDB" id="9780216at2"/>
<name>A0A1V4I692_9FIRM</name>
<dbReference type="EMBL" id="MZGW01000005">
    <property type="protein sequence ID" value="OPJ55390.1"/>
    <property type="molecule type" value="Genomic_DNA"/>
</dbReference>